<feature type="compositionally biased region" description="Low complexity" evidence="1">
    <location>
        <begin position="504"/>
        <end position="517"/>
    </location>
</feature>
<evidence type="ECO:0000313" key="2">
    <source>
        <dbReference type="EMBL" id="GIL62432.1"/>
    </source>
</evidence>
<keyword evidence="3" id="KW-1185">Reference proteome</keyword>
<feature type="compositionally biased region" description="Polar residues" evidence="1">
    <location>
        <begin position="405"/>
        <end position="414"/>
    </location>
</feature>
<feature type="compositionally biased region" description="Polar residues" evidence="1">
    <location>
        <begin position="480"/>
        <end position="491"/>
    </location>
</feature>
<name>A0A8J4BNV2_9CHLO</name>
<dbReference type="PANTHER" id="PTHR43081:SF1">
    <property type="entry name" value="ADENYLATE CYCLASE, TERMINAL-DIFFERENTIATION SPECIFIC"/>
    <property type="match status" value="1"/>
</dbReference>
<dbReference type="InterPro" id="IPR050697">
    <property type="entry name" value="Adenylyl/Guanylyl_Cyclase_3/4"/>
</dbReference>
<dbReference type="AlphaFoldDB" id="A0A8J4BNV2"/>
<feature type="region of interest" description="Disordered" evidence="1">
    <location>
        <begin position="402"/>
        <end position="461"/>
    </location>
</feature>
<protein>
    <recommendedName>
        <fullName evidence="4">Guanylate cyclase domain-containing protein</fullName>
    </recommendedName>
</protein>
<dbReference type="EMBL" id="BNCO01000051">
    <property type="protein sequence ID" value="GIL62432.1"/>
    <property type="molecule type" value="Genomic_DNA"/>
</dbReference>
<dbReference type="Proteomes" id="UP000747399">
    <property type="component" value="Unassembled WGS sequence"/>
</dbReference>
<gene>
    <name evidence="2" type="ORF">Vafri_16661</name>
</gene>
<dbReference type="SUPFAM" id="SSF55073">
    <property type="entry name" value="Nucleotide cyclase"/>
    <property type="match status" value="1"/>
</dbReference>
<dbReference type="Gene3D" id="3.30.70.1230">
    <property type="entry name" value="Nucleotide cyclase"/>
    <property type="match status" value="1"/>
</dbReference>
<feature type="region of interest" description="Disordered" evidence="1">
    <location>
        <begin position="480"/>
        <end position="525"/>
    </location>
</feature>
<sequence>MASGVPEPSDVSYNAAEARFHYNGIGMRLTRAVQGAAAGGMVLLSDSTFAQQRQEQAAATAASGSKAAALVAVATAAASGGSIGSSNSSSLSGVLWLHMGQHLLHPDLAPQQVYQAVSPGLSGRLALFPPIAAKRCFAAGVLSAPVRRAAIAFVHVVGASSLLAWDAAVARTALRLLEEEFAAKLCRSCSLTDGGVGPPGPGGSTAPAPAAADCGGHDGCWDGGCSGYIVEASGGLLLASFSHPGQAVRCCLALLDAMPRLPWPAALLENALCEELAVARLDSTGAVTREVLFRGLRLKAGLDYGAVHATINSATGRVSYRGRVMNRASRIASSASSGQVLCSRDLYDAAAALVLTTHGSPEQLPFSTISMGASPLKGLPEPVELLLCRPWEALSARNLPVGISSADSEPSNSEQRLLPPLPPLQQPQPQLQPQQQQQQQQQQRQRQLQMPATRLPEPVLHRPIRRLSALLRMELQVGAASTTQAPVSTASEPPLHVSTPRVSLRGLPGEPGGLLVPEDAEAEGE</sequence>
<dbReference type="PANTHER" id="PTHR43081">
    <property type="entry name" value="ADENYLATE CYCLASE, TERMINAL-DIFFERENTIATION SPECIFIC-RELATED"/>
    <property type="match status" value="1"/>
</dbReference>
<reference evidence="2" key="1">
    <citation type="journal article" date="2021" name="Proc. Natl. Acad. Sci. U.S.A.">
        <title>Three genomes in the algal genus Volvox reveal the fate of a haploid sex-determining region after a transition to homothallism.</title>
        <authorList>
            <person name="Yamamoto K."/>
            <person name="Hamaji T."/>
            <person name="Kawai-Toyooka H."/>
            <person name="Matsuzaki R."/>
            <person name="Takahashi F."/>
            <person name="Nishimura Y."/>
            <person name="Kawachi M."/>
            <person name="Noguchi H."/>
            <person name="Minakuchi Y."/>
            <person name="Umen J.G."/>
            <person name="Toyoda A."/>
            <person name="Nozaki H."/>
        </authorList>
    </citation>
    <scope>NUCLEOTIDE SEQUENCE</scope>
    <source>
        <strain evidence="2">NIES-3780</strain>
    </source>
</reference>
<proteinExistence type="predicted"/>
<evidence type="ECO:0000313" key="3">
    <source>
        <dbReference type="Proteomes" id="UP000747399"/>
    </source>
</evidence>
<evidence type="ECO:0008006" key="4">
    <source>
        <dbReference type="Google" id="ProtNLM"/>
    </source>
</evidence>
<accession>A0A8J4BNV2</accession>
<feature type="compositionally biased region" description="Low complexity" evidence="1">
    <location>
        <begin position="427"/>
        <end position="449"/>
    </location>
</feature>
<organism evidence="2 3">
    <name type="scientific">Volvox africanus</name>
    <dbReference type="NCBI Taxonomy" id="51714"/>
    <lineage>
        <taxon>Eukaryota</taxon>
        <taxon>Viridiplantae</taxon>
        <taxon>Chlorophyta</taxon>
        <taxon>core chlorophytes</taxon>
        <taxon>Chlorophyceae</taxon>
        <taxon>CS clade</taxon>
        <taxon>Chlamydomonadales</taxon>
        <taxon>Volvocaceae</taxon>
        <taxon>Volvox</taxon>
    </lineage>
</organism>
<dbReference type="InterPro" id="IPR029787">
    <property type="entry name" value="Nucleotide_cyclase"/>
</dbReference>
<evidence type="ECO:0000256" key="1">
    <source>
        <dbReference type="SAM" id="MobiDB-lite"/>
    </source>
</evidence>
<comment type="caution">
    <text evidence="2">The sequence shown here is derived from an EMBL/GenBank/DDBJ whole genome shotgun (WGS) entry which is preliminary data.</text>
</comment>